<evidence type="ECO:0000313" key="2">
    <source>
        <dbReference type="EMBL" id="GAA2143951.1"/>
    </source>
</evidence>
<dbReference type="Gene3D" id="3.40.190.80">
    <property type="match status" value="1"/>
</dbReference>
<keyword evidence="3" id="KW-1185">Reference proteome</keyword>
<evidence type="ECO:0000256" key="1">
    <source>
        <dbReference type="SAM" id="MobiDB-lite"/>
    </source>
</evidence>
<dbReference type="Proteomes" id="UP001501771">
    <property type="component" value="Unassembled WGS sequence"/>
</dbReference>
<sequence>MALRLEGPTGEAVAAGPSVRGQWSGYGRVMGLTDAEVAIAAALAGAEVVARNYGSTHERFAKSATDFATETDIDAEHAIINVLETHRPADARTGEESGDSGPRAGSRRWLIDPLCGTLNFAAGTPLVAVNVALLQDDRNSAAAAADPMADELFWTDGSGAFIRRGSGDRRLTPTSRSSLIEINCDGPLDRPFVGGQLVSDPRLRAGYGPRVISSTLGVAWVAAGRRAAYISDGWFRENLHFAAGIAIAEAAGCVISDLVGDLLHTGRGLVVSADPATHQAVLELVRPHLADMER</sequence>
<dbReference type="Gene3D" id="3.30.540.10">
    <property type="entry name" value="Fructose-1,6-Bisphosphatase, subunit A, domain 1"/>
    <property type="match status" value="1"/>
</dbReference>
<dbReference type="EMBL" id="BAAAQR010000004">
    <property type="protein sequence ID" value="GAA2143951.1"/>
    <property type="molecule type" value="Genomic_DNA"/>
</dbReference>
<organism evidence="2 3">
    <name type="scientific">Nocardioides koreensis</name>
    <dbReference type="NCBI Taxonomy" id="433651"/>
    <lineage>
        <taxon>Bacteria</taxon>
        <taxon>Bacillati</taxon>
        <taxon>Actinomycetota</taxon>
        <taxon>Actinomycetes</taxon>
        <taxon>Propionibacteriales</taxon>
        <taxon>Nocardioidaceae</taxon>
        <taxon>Nocardioides</taxon>
    </lineage>
</organism>
<comment type="caution">
    <text evidence="2">The sequence shown here is derived from an EMBL/GenBank/DDBJ whole genome shotgun (WGS) entry which is preliminary data.</text>
</comment>
<reference evidence="3" key="1">
    <citation type="journal article" date="2019" name="Int. J. Syst. Evol. Microbiol.">
        <title>The Global Catalogue of Microorganisms (GCM) 10K type strain sequencing project: providing services to taxonomists for standard genome sequencing and annotation.</title>
        <authorList>
            <consortium name="The Broad Institute Genomics Platform"/>
            <consortium name="The Broad Institute Genome Sequencing Center for Infectious Disease"/>
            <person name="Wu L."/>
            <person name="Ma J."/>
        </authorList>
    </citation>
    <scope>NUCLEOTIDE SEQUENCE [LARGE SCALE GENOMIC DNA]</scope>
    <source>
        <strain evidence="3">JCM 16022</strain>
    </source>
</reference>
<name>A0ABP5LEG4_9ACTN</name>
<dbReference type="Pfam" id="PF00459">
    <property type="entry name" value="Inositol_P"/>
    <property type="match status" value="1"/>
</dbReference>
<feature type="region of interest" description="Disordered" evidence="1">
    <location>
        <begin position="85"/>
        <end position="106"/>
    </location>
</feature>
<protein>
    <submittedName>
        <fullName evidence="2">Inositol monophosphatase family protein</fullName>
    </submittedName>
</protein>
<dbReference type="SUPFAM" id="SSF56655">
    <property type="entry name" value="Carbohydrate phosphatase"/>
    <property type="match status" value="1"/>
</dbReference>
<dbReference type="PANTHER" id="PTHR20854:SF4">
    <property type="entry name" value="INOSITOL-1-MONOPHOSPHATASE-RELATED"/>
    <property type="match status" value="1"/>
</dbReference>
<dbReference type="InterPro" id="IPR000760">
    <property type="entry name" value="Inositol_monophosphatase-like"/>
</dbReference>
<gene>
    <name evidence="2" type="ORF">GCM10009844_16930</name>
</gene>
<proteinExistence type="predicted"/>
<feature type="compositionally biased region" description="Basic and acidic residues" evidence="1">
    <location>
        <begin position="85"/>
        <end position="95"/>
    </location>
</feature>
<dbReference type="PANTHER" id="PTHR20854">
    <property type="entry name" value="INOSITOL MONOPHOSPHATASE"/>
    <property type="match status" value="1"/>
</dbReference>
<dbReference type="PRINTS" id="PR00377">
    <property type="entry name" value="IMPHPHTASES"/>
</dbReference>
<evidence type="ECO:0000313" key="3">
    <source>
        <dbReference type="Proteomes" id="UP001501771"/>
    </source>
</evidence>
<dbReference type="CDD" id="cd01637">
    <property type="entry name" value="IMPase_like"/>
    <property type="match status" value="1"/>
</dbReference>
<accession>A0ABP5LEG4</accession>